<dbReference type="CDD" id="cd23992">
    <property type="entry name" value="PBP_GOBP"/>
    <property type="match status" value="1"/>
</dbReference>
<dbReference type="GO" id="GO:0007608">
    <property type="term" value="P:sensory perception of smell"/>
    <property type="evidence" value="ECO:0007669"/>
    <property type="project" value="TreeGrafter"/>
</dbReference>
<sequence>MKLVAFILLFLSLPAVFGQNTISDQFFSKSEICFELLHVPNRYRSEFGNFSYADEEVVHKYIHCVTTELDIWNDRSGFNIEKIYHQYRNRANDEVMLPIISNCNRSSQNNNKELWCYRAFVCILNTDVGQWFKEDVQRKRQANISNGHH</sequence>
<proteinExistence type="inferred from homology"/>
<keyword evidence="7" id="KW-1185">Reference proteome</keyword>
<dbReference type="InterPro" id="IPR036728">
    <property type="entry name" value="PBP_GOBP_sf"/>
</dbReference>
<dbReference type="KEGG" id="scac:106085928"/>
<dbReference type="Pfam" id="PF01395">
    <property type="entry name" value="PBP_GOBP"/>
    <property type="match status" value="1"/>
</dbReference>
<evidence type="ECO:0000256" key="5">
    <source>
        <dbReference type="SAM" id="SignalP"/>
    </source>
</evidence>
<evidence type="ECO:0000256" key="3">
    <source>
        <dbReference type="ARBA" id="ARBA00022525"/>
    </source>
</evidence>
<name>A0A1I8NUI2_STOCA</name>
<gene>
    <name evidence="6" type="primary">106085928</name>
</gene>
<evidence type="ECO:0000256" key="2">
    <source>
        <dbReference type="ARBA" id="ARBA00008098"/>
    </source>
</evidence>
<dbReference type="Gene3D" id="1.10.238.20">
    <property type="entry name" value="Pheromone/general odorant binding protein domain"/>
    <property type="match status" value="1"/>
</dbReference>
<dbReference type="PANTHER" id="PTHR11857:SF43">
    <property type="entry name" value="GEO07291P1-RELATED"/>
    <property type="match status" value="1"/>
</dbReference>
<dbReference type="InterPro" id="IPR006170">
    <property type="entry name" value="PBP/GOBP"/>
</dbReference>
<dbReference type="SMART" id="SM00708">
    <property type="entry name" value="PhBP"/>
    <property type="match status" value="1"/>
</dbReference>
<dbReference type="GO" id="GO:0005615">
    <property type="term" value="C:extracellular space"/>
    <property type="evidence" value="ECO:0007669"/>
    <property type="project" value="TreeGrafter"/>
</dbReference>
<feature type="signal peptide" evidence="5">
    <location>
        <begin position="1"/>
        <end position="18"/>
    </location>
</feature>
<feature type="chain" id="PRO_5009325641" evidence="5">
    <location>
        <begin position="19"/>
        <end position="149"/>
    </location>
</feature>
<protein>
    <submittedName>
        <fullName evidence="6">Uncharacterized protein</fullName>
    </submittedName>
</protein>
<dbReference type="OrthoDB" id="7732931at2759"/>
<dbReference type="PANTHER" id="PTHR11857">
    <property type="entry name" value="ODORANT BINDING PROTEIN-RELATED"/>
    <property type="match status" value="1"/>
</dbReference>
<accession>A0A1I8NUI2</accession>
<evidence type="ECO:0000256" key="1">
    <source>
        <dbReference type="ARBA" id="ARBA00004613"/>
    </source>
</evidence>
<dbReference type="AlphaFoldDB" id="A0A1I8NUI2"/>
<dbReference type="VEuPathDB" id="VectorBase:SCAU002147"/>
<comment type="subcellular location">
    <subcellularLocation>
        <location evidence="1">Secreted</location>
    </subcellularLocation>
</comment>
<comment type="similarity">
    <text evidence="2">Belongs to the PBP/GOBP family.</text>
</comment>
<evidence type="ECO:0000313" key="7">
    <source>
        <dbReference type="Proteomes" id="UP000095300"/>
    </source>
</evidence>
<dbReference type="SUPFAM" id="SSF47565">
    <property type="entry name" value="Insect pheromone/odorant-binding proteins"/>
    <property type="match status" value="1"/>
</dbReference>
<evidence type="ECO:0000256" key="4">
    <source>
        <dbReference type="ARBA" id="ARBA00022729"/>
    </source>
</evidence>
<organism evidence="6 7">
    <name type="scientific">Stomoxys calcitrans</name>
    <name type="common">Stable fly</name>
    <name type="synonym">Conops calcitrans</name>
    <dbReference type="NCBI Taxonomy" id="35570"/>
    <lineage>
        <taxon>Eukaryota</taxon>
        <taxon>Metazoa</taxon>
        <taxon>Ecdysozoa</taxon>
        <taxon>Arthropoda</taxon>
        <taxon>Hexapoda</taxon>
        <taxon>Insecta</taxon>
        <taxon>Pterygota</taxon>
        <taxon>Neoptera</taxon>
        <taxon>Endopterygota</taxon>
        <taxon>Diptera</taxon>
        <taxon>Brachycera</taxon>
        <taxon>Muscomorpha</taxon>
        <taxon>Muscoidea</taxon>
        <taxon>Muscidae</taxon>
        <taxon>Stomoxys</taxon>
    </lineage>
</organism>
<dbReference type="Proteomes" id="UP000095300">
    <property type="component" value="Unassembled WGS sequence"/>
</dbReference>
<reference evidence="6" key="1">
    <citation type="submission" date="2020-05" db="UniProtKB">
        <authorList>
            <consortium name="EnsemblMetazoa"/>
        </authorList>
    </citation>
    <scope>IDENTIFICATION</scope>
    <source>
        <strain evidence="6">USDA</strain>
    </source>
</reference>
<evidence type="ECO:0000313" key="6">
    <source>
        <dbReference type="EnsemblMetazoa" id="SCAU002147-PA"/>
    </source>
</evidence>
<dbReference type="EnsemblMetazoa" id="SCAU002147-RA">
    <property type="protein sequence ID" value="SCAU002147-PA"/>
    <property type="gene ID" value="SCAU002147"/>
</dbReference>
<dbReference type="GO" id="GO:0005549">
    <property type="term" value="F:odorant binding"/>
    <property type="evidence" value="ECO:0007669"/>
    <property type="project" value="InterPro"/>
</dbReference>
<keyword evidence="4 5" id="KW-0732">Signal</keyword>
<keyword evidence="3" id="KW-0964">Secreted</keyword>